<dbReference type="InterPro" id="IPR014721">
    <property type="entry name" value="Ribsml_uS5_D2-typ_fold_subgr"/>
</dbReference>
<comment type="similarity">
    <text evidence="7">Belongs to the RnpA family.</text>
</comment>
<evidence type="ECO:0000256" key="1">
    <source>
        <dbReference type="ARBA" id="ARBA00002663"/>
    </source>
</evidence>
<keyword evidence="2 7" id="KW-0819">tRNA processing</keyword>
<reference evidence="9 10" key="1">
    <citation type="submission" date="2018-01" db="EMBL/GenBank/DDBJ databases">
        <title>Genome sequence of a Cantenovulum-like bacteria.</title>
        <authorList>
            <person name="Tan W.R."/>
            <person name="Lau N.-S."/>
            <person name="Go F."/>
            <person name="Amirul A.-A.A."/>
        </authorList>
    </citation>
    <scope>NUCLEOTIDE SEQUENCE [LARGE SCALE GENOMIC DNA]</scope>
    <source>
        <strain evidence="9 10">CCB-QB4</strain>
    </source>
</reference>
<dbReference type="OrthoDB" id="9796422at2"/>
<dbReference type="InterPro" id="IPR020539">
    <property type="entry name" value="RNase_P_CS"/>
</dbReference>
<dbReference type="KEGG" id="cate:C2869_08040"/>
<dbReference type="InterPro" id="IPR020568">
    <property type="entry name" value="Ribosomal_Su5_D2-typ_SF"/>
</dbReference>
<comment type="subunit">
    <text evidence="7">Consists of a catalytic RNA component (M1 or rnpB) and a protein subunit.</text>
</comment>
<dbReference type="EMBL" id="CP026604">
    <property type="protein sequence ID" value="AWB66380.1"/>
    <property type="molecule type" value="Genomic_DNA"/>
</dbReference>
<evidence type="ECO:0000256" key="2">
    <source>
        <dbReference type="ARBA" id="ARBA00022694"/>
    </source>
</evidence>
<evidence type="ECO:0000256" key="8">
    <source>
        <dbReference type="NCBIfam" id="TIGR00188"/>
    </source>
</evidence>
<evidence type="ECO:0000256" key="6">
    <source>
        <dbReference type="ARBA" id="ARBA00022884"/>
    </source>
</evidence>
<accession>A0A2S0VQL4</accession>
<proteinExistence type="inferred from homology"/>
<organism evidence="9 10">
    <name type="scientific">Saccharobesus litoralis</name>
    <dbReference type="NCBI Taxonomy" id="2172099"/>
    <lineage>
        <taxon>Bacteria</taxon>
        <taxon>Pseudomonadati</taxon>
        <taxon>Pseudomonadota</taxon>
        <taxon>Gammaproteobacteria</taxon>
        <taxon>Alteromonadales</taxon>
        <taxon>Alteromonadaceae</taxon>
        <taxon>Saccharobesus</taxon>
    </lineage>
</organism>
<keyword evidence="5 7" id="KW-0378">Hydrolase</keyword>
<evidence type="ECO:0000256" key="4">
    <source>
        <dbReference type="ARBA" id="ARBA00022759"/>
    </source>
</evidence>
<dbReference type="SUPFAM" id="SSF54211">
    <property type="entry name" value="Ribosomal protein S5 domain 2-like"/>
    <property type="match status" value="1"/>
</dbReference>
<sequence length="120" mass="14143">MKTYAYGRELRLLTPEHFQQVFNSSPRKFACRLYTILICKNNLDNPRLGFTISKKKAKKAVDRNRIKRVAREQFRLHAADLPNIDMVFIARQGIAEQSSAEIARELNITWQKIRKFSKKF</sequence>
<protein>
    <recommendedName>
        <fullName evidence="7 8">Ribonuclease P protein component</fullName>
        <shortName evidence="7">RNase P protein</shortName>
        <shortName evidence="7">RNaseP protein</shortName>
        <ecNumber evidence="7 8">3.1.26.5</ecNumber>
    </recommendedName>
    <alternativeName>
        <fullName evidence="7">Protein C5</fullName>
    </alternativeName>
</protein>
<dbReference type="PROSITE" id="PS00648">
    <property type="entry name" value="RIBONUCLEASE_P"/>
    <property type="match status" value="1"/>
</dbReference>
<dbReference type="GO" id="GO:0000049">
    <property type="term" value="F:tRNA binding"/>
    <property type="evidence" value="ECO:0007669"/>
    <property type="project" value="UniProtKB-UniRule"/>
</dbReference>
<dbReference type="GO" id="GO:0004526">
    <property type="term" value="F:ribonuclease P activity"/>
    <property type="evidence" value="ECO:0007669"/>
    <property type="project" value="UniProtKB-UniRule"/>
</dbReference>
<keyword evidence="4 7" id="KW-0255">Endonuclease</keyword>
<dbReference type="GO" id="GO:0001682">
    <property type="term" value="P:tRNA 5'-leader removal"/>
    <property type="evidence" value="ECO:0007669"/>
    <property type="project" value="UniProtKB-UniRule"/>
</dbReference>
<dbReference type="GO" id="GO:0030677">
    <property type="term" value="C:ribonuclease P complex"/>
    <property type="evidence" value="ECO:0007669"/>
    <property type="project" value="TreeGrafter"/>
</dbReference>
<name>A0A2S0VQL4_9ALTE</name>
<dbReference type="NCBIfam" id="TIGR00188">
    <property type="entry name" value="rnpA"/>
    <property type="match status" value="1"/>
</dbReference>
<comment type="function">
    <text evidence="1 7">RNaseP catalyzes the removal of the 5'-leader sequence from pre-tRNA to produce the mature 5'-terminus. It can also cleave other RNA substrates such as 4.5S RNA. The protein component plays an auxiliary but essential role in vivo by binding to the 5'-leader sequence and broadening the substrate specificity of the ribozyme.</text>
</comment>
<dbReference type="AlphaFoldDB" id="A0A2S0VQL4"/>
<dbReference type="RefSeq" id="WP_108602443.1">
    <property type="nucleotide sequence ID" value="NZ_CP026604.1"/>
</dbReference>
<dbReference type="PANTHER" id="PTHR33992:SF1">
    <property type="entry name" value="RIBONUCLEASE P PROTEIN COMPONENT"/>
    <property type="match status" value="1"/>
</dbReference>
<keyword evidence="6 7" id="KW-0694">RNA-binding</keyword>
<dbReference type="Gene3D" id="3.30.230.10">
    <property type="match status" value="1"/>
</dbReference>
<comment type="catalytic activity">
    <reaction evidence="7">
        <text>Endonucleolytic cleavage of RNA, removing 5'-extranucleotides from tRNA precursor.</text>
        <dbReference type="EC" id="3.1.26.5"/>
    </reaction>
</comment>
<keyword evidence="10" id="KW-1185">Reference proteome</keyword>
<dbReference type="Pfam" id="PF00825">
    <property type="entry name" value="Ribonuclease_P"/>
    <property type="match status" value="1"/>
</dbReference>
<dbReference type="GO" id="GO:0042781">
    <property type="term" value="F:3'-tRNA processing endoribonuclease activity"/>
    <property type="evidence" value="ECO:0007669"/>
    <property type="project" value="TreeGrafter"/>
</dbReference>
<dbReference type="InterPro" id="IPR000100">
    <property type="entry name" value="RNase_P"/>
</dbReference>
<evidence type="ECO:0000256" key="7">
    <source>
        <dbReference type="HAMAP-Rule" id="MF_00227"/>
    </source>
</evidence>
<keyword evidence="3 7" id="KW-0540">Nuclease</keyword>
<dbReference type="Proteomes" id="UP000244441">
    <property type="component" value="Chromosome"/>
</dbReference>
<dbReference type="PANTHER" id="PTHR33992">
    <property type="entry name" value="RIBONUCLEASE P PROTEIN COMPONENT"/>
    <property type="match status" value="1"/>
</dbReference>
<evidence type="ECO:0000313" key="9">
    <source>
        <dbReference type="EMBL" id="AWB66380.1"/>
    </source>
</evidence>
<evidence type="ECO:0000256" key="3">
    <source>
        <dbReference type="ARBA" id="ARBA00022722"/>
    </source>
</evidence>
<evidence type="ECO:0000256" key="5">
    <source>
        <dbReference type="ARBA" id="ARBA00022801"/>
    </source>
</evidence>
<evidence type="ECO:0000313" key="10">
    <source>
        <dbReference type="Proteomes" id="UP000244441"/>
    </source>
</evidence>
<dbReference type="HAMAP" id="MF_00227">
    <property type="entry name" value="RNase_P"/>
    <property type="match status" value="1"/>
</dbReference>
<gene>
    <name evidence="7 9" type="primary">rnpA</name>
    <name evidence="9" type="ORF">C2869_08040</name>
</gene>
<dbReference type="EC" id="3.1.26.5" evidence="7 8"/>